<feature type="compositionally biased region" description="Acidic residues" evidence="1">
    <location>
        <begin position="1"/>
        <end position="12"/>
    </location>
</feature>
<feature type="compositionally biased region" description="Basic and acidic residues" evidence="1">
    <location>
        <begin position="35"/>
        <end position="59"/>
    </location>
</feature>
<name>A0A0F9I8R8_9ZZZZ</name>
<reference evidence="2" key="1">
    <citation type="journal article" date="2015" name="Nature">
        <title>Complex archaea that bridge the gap between prokaryotes and eukaryotes.</title>
        <authorList>
            <person name="Spang A."/>
            <person name="Saw J.H."/>
            <person name="Jorgensen S.L."/>
            <person name="Zaremba-Niedzwiedzka K."/>
            <person name="Martijn J."/>
            <person name="Lind A.E."/>
            <person name="van Eijk R."/>
            <person name="Schleper C."/>
            <person name="Guy L."/>
            <person name="Ettema T.J."/>
        </authorList>
    </citation>
    <scope>NUCLEOTIDE SEQUENCE</scope>
</reference>
<feature type="region of interest" description="Disordered" evidence="1">
    <location>
        <begin position="1"/>
        <end position="119"/>
    </location>
</feature>
<comment type="caution">
    <text evidence="2">The sequence shown here is derived from an EMBL/GenBank/DDBJ whole genome shotgun (WGS) entry which is preliminary data.</text>
</comment>
<feature type="compositionally biased region" description="Basic and acidic residues" evidence="1">
    <location>
        <begin position="70"/>
        <end position="99"/>
    </location>
</feature>
<feature type="compositionally biased region" description="Basic and acidic residues" evidence="1">
    <location>
        <begin position="107"/>
        <end position="119"/>
    </location>
</feature>
<evidence type="ECO:0000256" key="1">
    <source>
        <dbReference type="SAM" id="MobiDB-lite"/>
    </source>
</evidence>
<accession>A0A0F9I8R8</accession>
<protein>
    <submittedName>
        <fullName evidence="2">Uncharacterized protein</fullName>
    </submittedName>
</protein>
<sequence>MDTEQNDADDQLDAVADPETGSEDQSGDQAPDPGHSGEGDGKPEYFLEVDDRTRYKTQDAARQGIQESNAKLREYRDIGSPEELKAVREENARLKRSHQELVGNEPDPDRPKRKIDSLDPKVRKEWEESRPVMEEMFDGRYMSREDFRREQDARFTAKTDRALDEILESSGRSLDQYQKNRIRASAQQAMHDPKILSESSYRKHLPPTILAISPNWWPPIWCRKESSVKKPTNLNPHSDAERTGNSVVKKISAWLPPGLRPERKRLHNSPRRHLMEGARQQLRASKHSPYSSQALVSRNFGRILRRSLVEPDSSAEGAKGL</sequence>
<dbReference type="EMBL" id="LAZR01014767">
    <property type="protein sequence ID" value="KKM16034.1"/>
    <property type="molecule type" value="Genomic_DNA"/>
</dbReference>
<evidence type="ECO:0000313" key="2">
    <source>
        <dbReference type="EMBL" id="KKM16034.1"/>
    </source>
</evidence>
<gene>
    <name evidence="2" type="ORF">LCGC14_1689930</name>
</gene>
<dbReference type="AlphaFoldDB" id="A0A0F9I8R8"/>
<proteinExistence type="predicted"/>
<organism evidence="2">
    <name type="scientific">marine sediment metagenome</name>
    <dbReference type="NCBI Taxonomy" id="412755"/>
    <lineage>
        <taxon>unclassified sequences</taxon>
        <taxon>metagenomes</taxon>
        <taxon>ecological metagenomes</taxon>
    </lineage>
</organism>